<reference evidence="3" key="1">
    <citation type="journal article" date="2019" name="Int. J. Syst. Evol. Microbiol.">
        <title>The Global Catalogue of Microorganisms (GCM) 10K type strain sequencing project: providing services to taxonomists for standard genome sequencing and annotation.</title>
        <authorList>
            <consortium name="The Broad Institute Genomics Platform"/>
            <consortium name="The Broad Institute Genome Sequencing Center for Infectious Disease"/>
            <person name="Wu L."/>
            <person name="Ma J."/>
        </authorList>
    </citation>
    <scope>NUCLEOTIDE SEQUENCE [LARGE SCALE GENOMIC DNA]</scope>
    <source>
        <strain evidence="3">KCTC 33792</strain>
    </source>
</reference>
<dbReference type="EMBL" id="JBHUML010000002">
    <property type="protein sequence ID" value="MFD2704227.1"/>
    <property type="molecule type" value="Genomic_DNA"/>
</dbReference>
<proteinExistence type="predicted"/>
<keyword evidence="3" id="KW-1185">Reference proteome</keyword>
<protein>
    <submittedName>
        <fullName evidence="2">Phage portal protein</fullName>
    </submittedName>
</protein>
<accession>A0ABW5SZA9</accession>
<sequence>MYPHTPTETERHIAEMEAQGWSQAAIIQELIDDHNTEHMEEGVRYYFLQNDILKREMYKYDDNGNPSVDKEATNNTLPSGWHKLLVDQKTAYLVGDEITIGGDDETAIEVTQEMLGDEFHDIMPELSKNASNKGREWLHVYVDEDGALDYMRVPAQEGIPIYDNNKRQNLEAFIRYYKVDEDTMKIKFYDRDQCTHYENVNGQVVLDATEPVNPEPHFQYVSQNESTGLGWGEVPFIEFANNEERFSDLILYKKYIDAYDWVMSDTTNSLQDVQDVFYLIRGYESTNLDSFVDNIRRYKAAKVGDEGGIEPIQAEVPITSIDSQLDRFIRNIYHYGMGVDTDVDKFGNAPSGVSLKNLYQYLDMKADIMERKFTKSLRRLVWFIAEYQTVTPEGRPFDYKKVTFTFNKSMLTNEAENVTMAKDSQGMISQETIMENHPWVTDVQREKERLQNEQDEYARNMPPVEGEGNEPGRD</sequence>
<dbReference type="Proteomes" id="UP001597520">
    <property type="component" value="Unassembled WGS sequence"/>
</dbReference>
<dbReference type="NCBIfam" id="TIGR01538">
    <property type="entry name" value="portal_SPP1"/>
    <property type="match status" value="1"/>
</dbReference>
<evidence type="ECO:0000256" key="1">
    <source>
        <dbReference type="SAM" id="MobiDB-lite"/>
    </source>
</evidence>
<feature type="region of interest" description="Disordered" evidence="1">
    <location>
        <begin position="444"/>
        <end position="474"/>
    </location>
</feature>
<organism evidence="2 3">
    <name type="scientific">Salibacterium lacus</name>
    <dbReference type="NCBI Taxonomy" id="1898109"/>
    <lineage>
        <taxon>Bacteria</taxon>
        <taxon>Bacillati</taxon>
        <taxon>Bacillota</taxon>
        <taxon>Bacilli</taxon>
        <taxon>Bacillales</taxon>
        <taxon>Bacillaceae</taxon>
    </lineage>
</organism>
<evidence type="ECO:0000313" key="3">
    <source>
        <dbReference type="Proteomes" id="UP001597520"/>
    </source>
</evidence>
<dbReference type="InterPro" id="IPR006428">
    <property type="entry name" value="Portal_SPP1-type"/>
</dbReference>
<dbReference type="InterPro" id="IPR021145">
    <property type="entry name" value="Portal_protein_SPP1_Gp6-like"/>
</dbReference>
<evidence type="ECO:0000313" key="2">
    <source>
        <dbReference type="EMBL" id="MFD2704227.1"/>
    </source>
</evidence>
<dbReference type="Pfam" id="PF05133">
    <property type="entry name" value="SPP1_portal"/>
    <property type="match status" value="1"/>
</dbReference>
<feature type="compositionally biased region" description="Basic and acidic residues" evidence="1">
    <location>
        <begin position="444"/>
        <end position="458"/>
    </location>
</feature>
<name>A0ABW5SZA9_9BACI</name>
<dbReference type="RefSeq" id="WP_380711515.1">
    <property type="nucleotide sequence ID" value="NZ_JBHUML010000002.1"/>
</dbReference>
<gene>
    <name evidence="2" type="ORF">ACFSUB_02005</name>
</gene>
<comment type="caution">
    <text evidence="2">The sequence shown here is derived from an EMBL/GenBank/DDBJ whole genome shotgun (WGS) entry which is preliminary data.</text>
</comment>